<accession>A0AA39QUN9</accession>
<dbReference type="Proteomes" id="UP001166286">
    <property type="component" value="Unassembled WGS sequence"/>
</dbReference>
<organism evidence="2 3">
    <name type="scientific">Cladonia borealis</name>
    <dbReference type="NCBI Taxonomy" id="184061"/>
    <lineage>
        <taxon>Eukaryota</taxon>
        <taxon>Fungi</taxon>
        <taxon>Dikarya</taxon>
        <taxon>Ascomycota</taxon>
        <taxon>Pezizomycotina</taxon>
        <taxon>Lecanoromycetes</taxon>
        <taxon>OSLEUM clade</taxon>
        <taxon>Lecanoromycetidae</taxon>
        <taxon>Lecanorales</taxon>
        <taxon>Lecanorineae</taxon>
        <taxon>Cladoniaceae</taxon>
        <taxon>Cladonia</taxon>
    </lineage>
</organism>
<name>A0AA39QUN9_9LECA</name>
<proteinExistence type="predicted"/>
<reference evidence="2" key="1">
    <citation type="submission" date="2023-03" db="EMBL/GenBank/DDBJ databases">
        <title>Complete genome of Cladonia borealis.</title>
        <authorList>
            <person name="Park H."/>
        </authorList>
    </citation>
    <scope>NUCLEOTIDE SEQUENCE</scope>
    <source>
        <strain evidence="2">ANT050790</strain>
    </source>
</reference>
<dbReference type="Gene3D" id="1.20.1280.50">
    <property type="match status" value="1"/>
</dbReference>
<feature type="domain" description="F-box" evidence="1">
    <location>
        <begin position="17"/>
        <end position="69"/>
    </location>
</feature>
<evidence type="ECO:0000259" key="1">
    <source>
        <dbReference type="PROSITE" id="PS50181"/>
    </source>
</evidence>
<dbReference type="Pfam" id="PF12937">
    <property type="entry name" value="F-box-like"/>
    <property type="match status" value="1"/>
</dbReference>
<evidence type="ECO:0000313" key="2">
    <source>
        <dbReference type="EMBL" id="KAK0508191.1"/>
    </source>
</evidence>
<comment type="caution">
    <text evidence="2">The sequence shown here is derived from an EMBL/GenBank/DDBJ whole genome shotgun (WGS) entry which is preliminary data.</text>
</comment>
<protein>
    <recommendedName>
        <fullName evidence="1">F-box domain-containing protein</fullName>
    </recommendedName>
</protein>
<dbReference type="CDD" id="cd09917">
    <property type="entry name" value="F-box_SF"/>
    <property type="match status" value="1"/>
</dbReference>
<evidence type="ECO:0000313" key="3">
    <source>
        <dbReference type="Proteomes" id="UP001166286"/>
    </source>
</evidence>
<gene>
    <name evidence="2" type="ORF">JMJ35_009275</name>
</gene>
<dbReference type="EMBL" id="JAFEKC020000021">
    <property type="protein sequence ID" value="KAK0508191.1"/>
    <property type="molecule type" value="Genomic_DNA"/>
</dbReference>
<dbReference type="InterPro" id="IPR001810">
    <property type="entry name" value="F-box_dom"/>
</dbReference>
<keyword evidence="3" id="KW-1185">Reference proteome</keyword>
<dbReference type="InterPro" id="IPR036047">
    <property type="entry name" value="F-box-like_dom_sf"/>
</dbReference>
<dbReference type="PROSITE" id="PS50181">
    <property type="entry name" value="FBOX"/>
    <property type="match status" value="1"/>
</dbReference>
<sequence>MSPLQAPLATTNAHHTVPPIARLPNEILHQIFSLLHPLQVANLRLACKSFSTIALQYLVPEIHLIFKPSSFDHLRLISEHPVLSQHVHTLFYEADSLKDLDSMKEWKKNIIVPGCYNNIDSKLMPSPPPDASQREKRAYRRHMEKVYKAPRYIYSAKQLKNAYEEYKHFVWVQNYMRQYDYNSEVIREAMAKLPKLKTIELSLSYCLRNGRSRKLEKAFAKGLSVACGEHGHGGPCGVGQLRSLLVGASDAGLEIETLRCGNVQWQFFAERDSVFDKLKHAVRCLRTLEFYITTRSDEDFDSEDLHYQETVLCAAYIEETGRLHNFISSAPQLENLTVQFDCDSAEPPARLSDLVGHFSWHSLRLASFNMISTTEEELMEFYERHAKTLREIRIDSMHLDYGSWASIFERIRKTLSLEKATICGYLTGEDPPESIYFGLPPECISDGDIPGIGVAIEKYLVGSDGGPSSFNFADYDGPEED</sequence>
<dbReference type="SUPFAM" id="SSF81383">
    <property type="entry name" value="F-box domain"/>
    <property type="match status" value="1"/>
</dbReference>
<dbReference type="AlphaFoldDB" id="A0AA39QUN9"/>